<organism evidence="3">
    <name type="scientific">marine metagenome</name>
    <dbReference type="NCBI Taxonomy" id="408172"/>
    <lineage>
        <taxon>unclassified sequences</taxon>
        <taxon>metagenomes</taxon>
        <taxon>ecological metagenomes</taxon>
    </lineage>
</organism>
<dbReference type="Gene3D" id="3.60.21.10">
    <property type="match status" value="1"/>
</dbReference>
<dbReference type="Pfam" id="PF12850">
    <property type="entry name" value="Metallophos_2"/>
    <property type="match status" value="1"/>
</dbReference>
<name>A0A381UTV8_9ZZZZ</name>
<feature type="coiled-coil region" evidence="1">
    <location>
        <begin position="3"/>
        <end position="37"/>
    </location>
</feature>
<proteinExistence type="predicted"/>
<protein>
    <recommendedName>
        <fullName evidence="2">Calcineurin-like phosphoesterase domain-containing protein</fullName>
    </recommendedName>
</protein>
<sequence length="325" mass="36222">MDSKALEAECAVLEARVDALGKELAESRKQNKAIAKQLARIGQTKPTPPTKPARLPKGGYIRAIIGDTHGCHLDKAAWAACMADLKSLDIAQVVLLGDHIECSGFLAEHQSPFTISQAKYSYAQDLDAANQWLNELQECCPSAEYHMIQGNHCERVEKWIMGHTLANDDDRKLLLEVLDPEYRLNLATRKIKFYRRDQFNDTCSERGTLKLGNCLFVHEVSTAKNAARIAVDRYATNVVFGHSHRPDISYSRKPGVGQIMAANPGCLCTLVPVWQLSRSSINDWGHGYSLQIVAPDESFLHINVQIVDGKSSLMPLTLSRKRKKK</sequence>
<dbReference type="InterPro" id="IPR024654">
    <property type="entry name" value="Calcineurin-like_PHP_lpxH"/>
</dbReference>
<dbReference type="EMBL" id="UINC01007135">
    <property type="protein sequence ID" value="SVA31612.1"/>
    <property type="molecule type" value="Genomic_DNA"/>
</dbReference>
<dbReference type="AlphaFoldDB" id="A0A381UTV8"/>
<feature type="domain" description="Calcineurin-like phosphoesterase" evidence="2">
    <location>
        <begin position="132"/>
        <end position="269"/>
    </location>
</feature>
<gene>
    <name evidence="3" type="ORF">METZ01_LOCUS84466</name>
</gene>
<dbReference type="SUPFAM" id="SSF56300">
    <property type="entry name" value="Metallo-dependent phosphatases"/>
    <property type="match status" value="1"/>
</dbReference>
<reference evidence="3" key="1">
    <citation type="submission" date="2018-05" db="EMBL/GenBank/DDBJ databases">
        <authorList>
            <person name="Lanie J.A."/>
            <person name="Ng W.-L."/>
            <person name="Kazmierczak K.M."/>
            <person name="Andrzejewski T.M."/>
            <person name="Davidsen T.M."/>
            <person name="Wayne K.J."/>
            <person name="Tettelin H."/>
            <person name="Glass J.I."/>
            <person name="Rusch D."/>
            <person name="Podicherti R."/>
            <person name="Tsui H.-C.T."/>
            <person name="Winkler M.E."/>
        </authorList>
    </citation>
    <scope>NUCLEOTIDE SEQUENCE</scope>
</reference>
<dbReference type="InterPro" id="IPR029052">
    <property type="entry name" value="Metallo-depent_PP-like"/>
</dbReference>
<evidence type="ECO:0000259" key="2">
    <source>
        <dbReference type="Pfam" id="PF12850"/>
    </source>
</evidence>
<keyword evidence="1" id="KW-0175">Coiled coil</keyword>
<evidence type="ECO:0000313" key="3">
    <source>
        <dbReference type="EMBL" id="SVA31612.1"/>
    </source>
</evidence>
<accession>A0A381UTV8</accession>
<evidence type="ECO:0000256" key="1">
    <source>
        <dbReference type="SAM" id="Coils"/>
    </source>
</evidence>